<evidence type="ECO:0000256" key="4">
    <source>
        <dbReference type="ARBA" id="ARBA00023175"/>
    </source>
</evidence>
<organism evidence="11 12">
    <name type="scientific">Saprolegnia parasitica (strain CBS 223.65)</name>
    <dbReference type="NCBI Taxonomy" id="695850"/>
    <lineage>
        <taxon>Eukaryota</taxon>
        <taxon>Sar</taxon>
        <taxon>Stramenopiles</taxon>
        <taxon>Oomycota</taxon>
        <taxon>Saprolegniomycetes</taxon>
        <taxon>Saprolegniales</taxon>
        <taxon>Saprolegniaceae</taxon>
        <taxon>Saprolegnia</taxon>
    </lineage>
</organism>
<dbReference type="PROSITE" id="PS50096">
    <property type="entry name" value="IQ"/>
    <property type="match status" value="2"/>
</dbReference>
<dbReference type="GO" id="GO:0005524">
    <property type="term" value="F:ATP binding"/>
    <property type="evidence" value="ECO:0007669"/>
    <property type="project" value="UniProtKB-UniRule"/>
</dbReference>
<feature type="domain" description="WW" evidence="9">
    <location>
        <begin position="1224"/>
        <end position="1258"/>
    </location>
</feature>
<dbReference type="GO" id="GO:0000146">
    <property type="term" value="F:microfilament motor activity"/>
    <property type="evidence" value="ECO:0007669"/>
    <property type="project" value="TreeGrafter"/>
</dbReference>
<comment type="similarity">
    <text evidence="6">Belongs to the TRAFAC class myosin-kinesin ATPase superfamily. Myosin family.</text>
</comment>
<gene>
    <name evidence="11" type="ORF">SPRG_02517</name>
</gene>
<feature type="binding site" evidence="6">
    <location>
        <begin position="180"/>
        <end position="187"/>
    </location>
    <ligand>
        <name>ATP</name>
        <dbReference type="ChEBI" id="CHEBI:30616"/>
    </ligand>
</feature>
<evidence type="ECO:0000313" key="11">
    <source>
        <dbReference type="EMBL" id="KDO32824.1"/>
    </source>
</evidence>
<evidence type="ECO:0000256" key="6">
    <source>
        <dbReference type="PROSITE-ProRule" id="PRU00782"/>
    </source>
</evidence>
<dbReference type="InterPro" id="IPR027417">
    <property type="entry name" value="P-loop_NTPase"/>
</dbReference>
<dbReference type="InterPro" id="IPR036961">
    <property type="entry name" value="Kinesin_motor_dom_sf"/>
</dbReference>
<evidence type="ECO:0000256" key="3">
    <source>
        <dbReference type="ARBA" id="ARBA00023123"/>
    </source>
</evidence>
<dbReference type="OrthoDB" id="6108017at2759"/>
<dbReference type="CDD" id="cd14903">
    <property type="entry name" value="MYSc_Myo42"/>
    <property type="match status" value="1"/>
</dbReference>
<sequence>MSSLEMVPGALCYVPDEVDVWLPAEVVGQKAGTKQITCKVWTVDGHVEERVVDLEDKKTRALMSGKGEAMETVDTLPFQNENVGDDGIEDMITLNYLHEAAILYNVKKRFLRELPYTYTGTICIAVNPYKWLPELYAEEQHVRYLNIPREELPPHVYATSVASYENMKTHSRNQSILVSGESGAGKTETTKILMNHLATIAGGMNDGTIKKIIQVSPLLEYFGNAKTVRNDNSSRFGKFTQLQFDRAGTLVGAKCKTYLLEKTRVIGHEFPERNYHIFYQLIDSGDMAKTLFLDQDATYRYIGEKSTALIEGKSDAHHFMVTAERLSLIGYSAAAQLDLYKTLAGILHLGNLQIISDPSDDEKSMIAPGDVSATYITQLMGLTMESLEKALCSRTMRARNDVYSVPLKKSDAEACLDALAKAIYSRVFDWLVELINLSLSNDAKMTNHIGVLDIFGFEHFKFNSFEQFCINYANEKLQQKFTSDVFKTVQIEYEEEGIQWEHIEFSDNQDVLNVIEDRIGIISLLNEELKKTKGSEAGFMSTISSINKDLYKPSVIEFPRTSRTEFIIKHYAAPVKYESLGFLEKHKDNLLPDLSDLMRGSDTTYIQKLFEEKAVEEKKEEVPAGRRRGGTLNISTVGSQFKDSLTELMTTIQSTNVQYVRCIKPNSIKSATTMENAMVVSQLRCAGVIEAIRISRAAYPNRQTHEEFLAKFRLFVPAGPGNPREKCEQLMTKLKLTSPAQYQMGWTKIYFQLGVLEELEDRRKKFLDKKARFLQKIMKGFTQRIKYLRQLRAIVKLQSVIRCVLAMHRYNTFLKGLVKAQARIRGILGRKVALEVKRNHCAVIIQRHLLGYAKRITYKKKRRLIIRVQAYARMHLERPKYLAALKEKKMEADMQYQLKMLQQRLLEEQARNAQLAQAQSQPTTKSTDKAIISDSADMIGSLQDANAIFKKENDEMKSSLASLKSELEKLKLDKELAMANTIVKLKQEQEALKVAHKKIEALEAENAKLKDTIAKGGFPAHDASAKPARRKLFRTLGAKKITEADVRAAEGGVMLDSLTDEKDVSTGSSHLGSAVSLIKNIKRPAFWGNATPAHATPAHADDATSDTEKRNSDYNDSTVKTDVESDGGSRTSVLGMISSASTSSVSGAMSRIKGGMGIPSGFKSFYGNKGEEKKDEAATTATNGKTVTNGTSRPGLNRVESKARVITSNLPPQESFNLDSLPEAPLPMGWEAKVSRNNGKVYYVNKSLKLTQWDRPTIETLKLMKQKKAQETTAAAATPAAPVVSTTTE</sequence>
<dbReference type="Pfam" id="PF00063">
    <property type="entry name" value="Myosin_head"/>
    <property type="match status" value="1"/>
</dbReference>
<evidence type="ECO:0000313" key="12">
    <source>
        <dbReference type="Proteomes" id="UP000030745"/>
    </source>
</evidence>
<dbReference type="PANTHER" id="PTHR13140:SF706">
    <property type="entry name" value="DILUTE CLASS UNCONVENTIONAL MYOSIN, ISOFORM C"/>
    <property type="match status" value="1"/>
</dbReference>
<dbReference type="SUPFAM" id="SSF52540">
    <property type="entry name" value="P-loop containing nucleoside triphosphate hydrolases"/>
    <property type="match status" value="1"/>
</dbReference>
<feature type="region of interest" description="Disordered" evidence="8">
    <location>
        <begin position="1176"/>
        <end position="1195"/>
    </location>
</feature>
<keyword evidence="4 6" id="KW-0505">Motor protein</keyword>
<keyword evidence="3 6" id="KW-0518">Myosin</keyword>
<dbReference type="InterPro" id="IPR000048">
    <property type="entry name" value="IQ_motif_EF-hand-BS"/>
</dbReference>
<keyword evidence="7" id="KW-0175">Coiled coil</keyword>
<dbReference type="Pfam" id="PF00612">
    <property type="entry name" value="IQ"/>
    <property type="match status" value="1"/>
</dbReference>
<keyword evidence="12" id="KW-1185">Reference proteome</keyword>
<dbReference type="GeneID" id="24125068"/>
<dbReference type="GO" id="GO:0005737">
    <property type="term" value="C:cytoplasm"/>
    <property type="evidence" value="ECO:0007669"/>
    <property type="project" value="TreeGrafter"/>
</dbReference>
<feature type="region of interest" description="Disordered" evidence="8">
    <location>
        <begin position="1090"/>
        <end position="1130"/>
    </location>
</feature>
<keyword evidence="2 6" id="KW-0067">ATP-binding</keyword>
<dbReference type="SMART" id="SM00015">
    <property type="entry name" value="IQ"/>
    <property type="match status" value="3"/>
</dbReference>
<accession>A0A067CQ60</accession>
<dbReference type="EMBL" id="KK583194">
    <property type="protein sequence ID" value="KDO32824.1"/>
    <property type="molecule type" value="Genomic_DNA"/>
</dbReference>
<feature type="domain" description="Myosin motor" evidence="10">
    <location>
        <begin position="86"/>
        <end position="764"/>
    </location>
</feature>
<dbReference type="Gene3D" id="1.10.10.820">
    <property type="match status" value="1"/>
</dbReference>
<dbReference type="CDD" id="cd00201">
    <property type="entry name" value="WW"/>
    <property type="match status" value="1"/>
</dbReference>
<dbReference type="OMA" id="YMETRRA"/>
<dbReference type="InterPro" id="IPR001202">
    <property type="entry name" value="WW_dom"/>
</dbReference>
<dbReference type="Gene3D" id="1.20.58.530">
    <property type="match status" value="1"/>
</dbReference>
<dbReference type="InterPro" id="IPR001609">
    <property type="entry name" value="Myosin_head_motor_dom-like"/>
</dbReference>
<feature type="compositionally biased region" description="Basic and acidic residues" evidence="8">
    <location>
        <begin position="1099"/>
        <end position="1123"/>
    </location>
</feature>
<evidence type="ECO:0000256" key="8">
    <source>
        <dbReference type="SAM" id="MobiDB-lite"/>
    </source>
</evidence>
<dbReference type="SMART" id="SM00242">
    <property type="entry name" value="MYSc"/>
    <property type="match status" value="1"/>
</dbReference>
<dbReference type="PANTHER" id="PTHR13140">
    <property type="entry name" value="MYOSIN"/>
    <property type="match status" value="1"/>
</dbReference>
<dbReference type="Gene3D" id="1.20.120.720">
    <property type="entry name" value="Myosin VI head, motor domain, U50 subdomain"/>
    <property type="match status" value="1"/>
</dbReference>
<dbReference type="PROSITE" id="PS50020">
    <property type="entry name" value="WW_DOMAIN_2"/>
    <property type="match status" value="1"/>
</dbReference>
<dbReference type="GO" id="GO:0016459">
    <property type="term" value="C:myosin complex"/>
    <property type="evidence" value="ECO:0007669"/>
    <property type="project" value="UniProtKB-KW"/>
</dbReference>
<dbReference type="KEGG" id="spar:SPRG_02517"/>
<evidence type="ECO:0000256" key="2">
    <source>
        <dbReference type="ARBA" id="ARBA00022840"/>
    </source>
</evidence>
<dbReference type="GO" id="GO:0007015">
    <property type="term" value="P:actin filament organization"/>
    <property type="evidence" value="ECO:0007669"/>
    <property type="project" value="TreeGrafter"/>
</dbReference>
<evidence type="ECO:0000259" key="10">
    <source>
        <dbReference type="PROSITE" id="PS51456"/>
    </source>
</evidence>
<proteinExistence type="inferred from homology"/>
<keyword evidence="5 6" id="KW-0009">Actin-binding</keyword>
<dbReference type="PRINTS" id="PR00193">
    <property type="entry name" value="MYOSINHEAVY"/>
</dbReference>
<protein>
    <submittedName>
        <fullName evidence="11">Uncharacterized protein</fullName>
    </submittedName>
</protein>
<dbReference type="Gene3D" id="2.20.70.10">
    <property type="match status" value="1"/>
</dbReference>
<dbReference type="InterPro" id="IPR036020">
    <property type="entry name" value="WW_dom_sf"/>
</dbReference>
<evidence type="ECO:0000259" key="9">
    <source>
        <dbReference type="PROSITE" id="PS50020"/>
    </source>
</evidence>
<evidence type="ECO:0000256" key="5">
    <source>
        <dbReference type="ARBA" id="ARBA00023203"/>
    </source>
</evidence>
<evidence type="ECO:0000256" key="1">
    <source>
        <dbReference type="ARBA" id="ARBA00022741"/>
    </source>
</evidence>
<dbReference type="GO" id="GO:0016020">
    <property type="term" value="C:membrane"/>
    <property type="evidence" value="ECO:0007669"/>
    <property type="project" value="TreeGrafter"/>
</dbReference>
<name>A0A067CQ60_SAPPC</name>
<reference evidence="11 12" key="1">
    <citation type="journal article" date="2013" name="PLoS Genet.">
        <title>Distinctive expansion of potential virulence genes in the genome of the oomycete fish pathogen Saprolegnia parasitica.</title>
        <authorList>
            <person name="Jiang R.H."/>
            <person name="de Bruijn I."/>
            <person name="Haas B.J."/>
            <person name="Belmonte R."/>
            <person name="Lobach L."/>
            <person name="Christie J."/>
            <person name="van den Ackerveken G."/>
            <person name="Bottin A."/>
            <person name="Bulone V."/>
            <person name="Diaz-Moreno S.M."/>
            <person name="Dumas B."/>
            <person name="Fan L."/>
            <person name="Gaulin E."/>
            <person name="Govers F."/>
            <person name="Grenville-Briggs L.J."/>
            <person name="Horner N.R."/>
            <person name="Levin J.Z."/>
            <person name="Mammella M."/>
            <person name="Meijer H.J."/>
            <person name="Morris P."/>
            <person name="Nusbaum C."/>
            <person name="Oome S."/>
            <person name="Phillips A.J."/>
            <person name="van Rooyen D."/>
            <person name="Rzeszutek E."/>
            <person name="Saraiva M."/>
            <person name="Secombes C.J."/>
            <person name="Seidl M.F."/>
            <person name="Snel B."/>
            <person name="Stassen J.H."/>
            <person name="Sykes S."/>
            <person name="Tripathy S."/>
            <person name="van den Berg H."/>
            <person name="Vega-Arreguin J.C."/>
            <person name="Wawra S."/>
            <person name="Young S.K."/>
            <person name="Zeng Q."/>
            <person name="Dieguez-Uribeondo J."/>
            <person name="Russ C."/>
            <person name="Tyler B.M."/>
            <person name="van West P."/>
        </authorList>
    </citation>
    <scope>NUCLEOTIDE SEQUENCE [LARGE SCALE GENOMIC DNA]</scope>
    <source>
        <strain evidence="11 12">CBS 223.65</strain>
    </source>
</reference>
<dbReference type="Pfam" id="PF00397">
    <property type="entry name" value="WW"/>
    <property type="match status" value="1"/>
</dbReference>
<dbReference type="Gene3D" id="3.40.850.10">
    <property type="entry name" value="Kinesin motor domain"/>
    <property type="match status" value="1"/>
</dbReference>
<dbReference type="Gene3D" id="1.20.5.4820">
    <property type="match status" value="1"/>
</dbReference>
<dbReference type="SMART" id="SM00456">
    <property type="entry name" value="WW"/>
    <property type="match status" value="1"/>
</dbReference>
<feature type="compositionally biased region" description="Low complexity" evidence="8">
    <location>
        <begin position="1272"/>
        <end position="1289"/>
    </location>
</feature>
<feature type="compositionally biased region" description="Polar residues" evidence="8">
    <location>
        <begin position="1179"/>
        <end position="1194"/>
    </location>
</feature>
<dbReference type="RefSeq" id="XP_012196479.1">
    <property type="nucleotide sequence ID" value="XM_012341089.1"/>
</dbReference>
<feature type="coiled-coil region" evidence="7">
    <location>
        <begin position="946"/>
        <end position="1012"/>
    </location>
</feature>
<dbReference type="PROSITE" id="PS51456">
    <property type="entry name" value="MYOSIN_MOTOR"/>
    <property type="match status" value="1"/>
</dbReference>
<dbReference type="Gene3D" id="1.20.5.190">
    <property type="match status" value="1"/>
</dbReference>
<dbReference type="SUPFAM" id="SSF51045">
    <property type="entry name" value="WW domain"/>
    <property type="match status" value="1"/>
</dbReference>
<dbReference type="PROSITE" id="PS01159">
    <property type="entry name" value="WW_DOMAIN_1"/>
    <property type="match status" value="1"/>
</dbReference>
<feature type="region of interest" description="Disordered" evidence="8">
    <location>
        <begin position="1267"/>
        <end position="1289"/>
    </location>
</feature>
<dbReference type="GO" id="GO:0051015">
    <property type="term" value="F:actin filament binding"/>
    <property type="evidence" value="ECO:0007669"/>
    <property type="project" value="TreeGrafter"/>
</dbReference>
<feature type="region of interest" description="Actin-binding" evidence="6">
    <location>
        <begin position="645"/>
        <end position="667"/>
    </location>
</feature>
<dbReference type="Proteomes" id="UP000030745">
    <property type="component" value="Unassembled WGS sequence"/>
</dbReference>
<keyword evidence="1 6" id="KW-0547">Nucleotide-binding</keyword>
<dbReference type="VEuPathDB" id="FungiDB:SPRG_02517"/>
<evidence type="ECO:0000256" key="7">
    <source>
        <dbReference type="SAM" id="Coils"/>
    </source>
</evidence>